<proteinExistence type="predicted"/>
<feature type="transmembrane region" description="Helical" evidence="1">
    <location>
        <begin position="112"/>
        <end position="132"/>
    </location>
</feature>
<evidence type="ECO:0000313" key="3">
    <source>
        <dbReference type="Proteomes" id="UP000239002"/>
    </source>
</evidence>
<organism evidence="2 3">
    <name type="scientific">Nonlabens xylanidelens</name>
    <dbReference type="NCBI Taxonomy" id="191564"/>
    <lineage>
        <taxon>Bacteria</taxon>
        <taxon>Pseudomonadati</taxon>
        <taxon>Bacteroidota</taxon>
        <taxon>Flavobacteriia</taxon>
        <taxon>Flavobacteriales</taxon>
        <taxon>Flavobacteriaceae</taxon>
        <taxon>Nonlabens</taxon>
    </lineage>
</organism>
<keyword evidence="1" id="KW-0472">Membrane</keyword>
<keyword evidence="1" id="KW-1133">Transmembrane helix</keyword>
<feature type="transmembrane region" description="Helical" evidence="1">
    <location>
        <begin position="73"/>
        <end position="92"/>
    </location>
</feature>
<gene>
    <name evidence="2" type="ORF">LY01_00930</name>
</gene>
<evidence type="ECO:0000256" key="1">
    <source>
        <dbReference type="SAM" id="Phobius"/>
    </source>
</evidence>
<sequence>MNSTLLNNVLRFVGLLILQIFLLDQINFLGYINPMVYILFIILYPVDNNRWSFMFIAFALGILLDTFQNTGGAHAAACLTLAFVRPVFLKLVYGESYLMKNLKIIRTPIDRLLLLSVLSVITHHLIFFSLVIFNTSQILYTLKLTLSVGIATILIASLFLIIFKPKVKS</sequence>
<dbReference type="EMBL" id="PTJE01000001">
    <property type="protein sequence ID" value="PPK97103.1"/>
    <property type="molecule type" value="Genomic_DNA"/>
</dbReference>
<protein>
    <submittedName>
        <fullName evidence="2">Rod shape-determining protein MreD</fullName>
    </submittedName>
</protein>
<feature type="transmembrane region" description="Helical" evidence="1">
    <location>
        <begin position="51"/>
        <end position="67"/>
    </location>
</feature>
<dbReference type="RefSeq" id="WP_245890628.1">
    <property type="nucleotide sequence ID" value="NZ_PTJE01000001.1"/>
</dbReference>
<evidence type="ECO:0000313" key="2">
    <source>
        <dbReference type="EMBL" id="PPK97103.1"/>
    </source>
</evidence>
<dbReference type="AlphaFoldDB" id="A0A2S6IS57"/>
<accession>A0A2S6IS57</accession>
<keyword evidence="1" id="KW-0812">Transmembrane</keyword>
<keyword evidence="3" id="KW-1185">Reference proteome</keyword>
<reference evidence="2 3" key="1">
    <citation type="submission" date="2018-02" db="EMBL/GenBank/DDBJ databases">
        <title>Genomic Encyclopedia of Archaeal and Bacterial Type Strains, Phase II (KMG-II): from individual species to whole genera.</title>
        <authorList>
            <person name="Goeker M."/>
        </authorList>
    </citation>
    <scope>NUCLEOTIDE SEQUENCE [LARGE SCALE GENOMIC DNA]</scope>
    <source>
        <strain evidence="2 3">DSM 16809</strain>
    </source>
</reference>
<comment type="caution">
    <text evidence="2">The sequence shown here is derived from an EMBL/GenBank/DDBJ whole genome shotgun (WGS) entry which is preliminary data.</text>
</comment>
<feature type="transmembrane region" description="Helical" evidence="1">
    <location>
        <begin position="144"/>
        <end position="163"/>
    </location>
</feature>
<dbReference type="Proteomes" id="UP000239002">
    <property type="component" value="Unassembled WGS sequence"/>
</dbReference>
<feature type="transmembrane region" description="Helical" evidence="1">
    <location>
        <begin position="5"/>
        <end position="22"/>
    </location>
</feature>
<name>A0A2S6IS57_9FLAO</name>
<feature type="transmembrane region" description="Helical" evidence="1">
    <location>
        <begin position="28"/>
        <end position="44"/>
    </location>
</feature>